<dbReference type="Pfam" id="PF09962">
    <property type="entry name" value="DUF2196"/>
    <property type="match status" value="1"/>
</dbReference>
<feature type="compositionally biased region" description="Low complexity" evidence="1">
    <location>
        <begin position="43"/>
        <end position="54"/>
    </location>
</feature>
<feature type="compositionally biased region" description="Basic residues" evidence="1">
    <location>
        <begin position="22"/>
        <end position="42"/>
    </location>
</feature>
<keyword evidence="3" id="KW-1185">Reference proteome</keyword>
<gene>
    <name evidence="2" type="ORF">T440DRAFT_397806</name>
</gene>
<dbReference type="PANTHER" id="PTHR40069">
    <property type="entry name" value="YWBE PROTEIN"/>
    <property type="match status" value="1"/>
</dbReference>
<dbReference type="Proteomes" id="UP000799423">
    <property type="component" value="Unassembled WGS sequence"/>
</dbReference>
<dbReference type="OrthoDB" id="20105at2759"/>
<evidence type="ECO:0000313" key="2">
    <source>
        <dbReference type="EMBL" id="KAF2850120.1"/>
    </source>
</evidence>
<organism evidence="2 3">
    <name type="scientific">Plenodomus tracheiphilus IPT5</name>
    <dbReference type="NCBI Taxonomy" id="1408161"/>
    <lineage>
        <taxon>Eukaryota</taxon>
        <taxon>Fungi</taxon>
        <taxon>Dikarya</taxon>
        <taxon>Ascomycota</taxon>
        <taxon>Pezizomycotina</taxon>
        <taxon>Dothideomycetes</taxon>
        <taxon>Pleosporomycetidae</taxon>
        <taxon>Pleosporales</taxon>
        <taxon>Pleosporineae</taxon>
        <taxon>Leptosphaeriaceae</taxon>
        <taxon>Plenodomus</taxon>
    </lineage>
</organism>
<accession>A0A6A7B3V3</accession>
<dbReference type="AlphaFoldDB" id="A0A6A7B3V3"/>
<dbReference type="EMBL" id="MU006308">
    <property type="protein sequence ID" value="KAF2850120.1"/>
    <property type="molecule type" value="Genomic_DNA"/>
</dbReference>
<sequence>MDHPPRNFGRGGPPNNNTRGTHTPRGHPPSTRRGRGSSRGRPRGSTFNTLTGTFTPPPQSQTPTHPLRPRQESHTVPPHRSIHPSTPVSIILKADQATGHRVHGIVADLLTRGDHPRGVKVRLRDGRVGRVQALISEAEGQRGEALVGGVGANLGRVGENAGALGGARGGGGMVGGRIERDIRDQDEYLYDEGRQQASASLGLFAALEDADRGPVEAKVKKGETTMATCPVCGEFEGDEAAVAHHVEEHFGS</sequence>
<proteinExistence type="predicted"/>
<reference evidence="2" key="1">
    <citation type="submission" date="2020-01" db="EMBL/GenBank/DDBJ databases">
        <authorList>
            <consortium name="DOE Joint Genome Institute"/>
            <person name="Haridas S."/>
            <person name="Albert R."/>
            <person name="Binder M."/>
            <person name="Bloem J."/>
            <person name="Labutti K."/>
            <person name="Salamov A."/>
            <person name="Andreopoulos B."/>
            <person name="Baker S.E."/>
            <person name="Barry K."/>
            <person name="Bills G."/>
            <person name="Bluhm B.H."/>
            <person name="Cannon C."/>
            <person name="Castanera R."/>
            <person name="Culley D.E."/>
            <person name="Daum C."/>
            <person name="Ezra D."/>
            <person name="Gonzalez J.B."/>
            <person name="Henrissat B."/>
            <person name="Kuo A."/>
            <person name="Liang C."/>
            <person name="Lipzen A."/>
            <person name="Lutzoni F."/>
            <person name="Magnuson J."/>
            <person name="Mondo S."/>
            <person name="Nolan M."/>
            <person name="Ohm R."/>
            <person name="Pangilinan J."/>
            <person name="Park H.-J."/>
            <person name="Ramirez L."/>
            <person name="Alfaro M."/>
            <person name="Sun H."/>
            <person name="Tritt A."/>
            <person name="Yoshinaga Y."/>
            <person name="Zwiers L.-H."/>
            <person name="Turgeon B.G."/>
            <person name="Goodwin S.B."/>
            <person name="Spatafora J.W."/>
            <person name="Crous P.W."/>
            <person name="Grigoriev I.V."/>
        </authorList>
    </citation>
    <scope>NUCLEOTIDE SEQUENCE</scope>
    <source>
        <strain evidence="2">IPT5</strain>
    </source>
</reference>
<evidence type="ECO:0000313" key="3">
    <source>
        <dbReference type="Proteomes" id="UP000799423"/>
    </source>
</evidence>
<feature type="region of interest" description="Disordered" evidence="1">
    <location>
        <begin position="1"/>
        <end position="85"/>
    </location>
</feature>
<evidence type="ECO:0008006" key="4">
    <source>
        <dbReference type="Google" id="ProtNLM"/>
    </source>
</evidence>
<dbReference type="PANTHER" id="PTHR40069:SF1">
    <property type="entry name" value="YWBE PROTEIN"/>
    <property type="match status" value="1"/>
</dbReference>
<name>A0A6A7B3V3_9PLEO</name>
<dbReference type="NCBIfam" id="TIGR03833">
    <property type="entry name" value="YwbE family protein"/>
    <property type="match status" value="1"/>
</dbReference>
<protein>
    <recommendedName>
        <fullName evidence="4">UBZ4-type domain-containing protein</fullName>
    </recommendedName>
</protein>
<dbReference type="InterPro" id="IPR019240">
    <property type="entry name" value="DUF2196"/>
</dbReference>
<evidence type="ECO:0000256" key="1">
    <source>
        <dbReference type="SAM" id="MobiDB-lite"/>
    </source>
</evidence>